<protein>
    <submittedName>
        <fullName evidence="1">Uncharacterized protein</fullName>
    </submittedName>
</protein>
<accession>A0AA96EQ86</accession>
<gene>
    <name evidence="1" type="ORF">MarDSR_319</name>
</gene>
<name>A0AA96EQ86_9VIRU</name>
<organism evidence="1">
    <name type="scientific">Marseillevirus sp</name>
    <dbReference type="NCBI Taxonomy" id="2809551"/>
    <lineage>
        <taxon>Viruses</taxon>
        <taxon>Varidnaviria</taxon>
        <taxon>Bamfordvirae</taxon>
        <taxon>Nucleocytoviricota</taxon>
        <taxon>Megaviricetes</taxon>
        <taxon>Pimascovirales</taxon>
        <taxon>Pimascovirales incertae sedis</taxon>
        <taxon>Marseilleviridae</taxon>
        <taxon>Marseillevirus</taxon>
    </lineage>
</organism>
<dbReference type="EMBL" id="OR343189">
    <property type="protein sequence ID" value="WNL50358.1"/>
    <property type="molecule type" value="Genomic_DNA"/>
</dbReference>
<evidence type="ECO:0000313" key="1">
    <source>
        <dbReference type="EMBL" id="WNL50358.1"/>
    </source>
</evidence>
<sequence>MKLFFDKKSCDILGLEFEVAPEKFSLELELFVESSTETKAFLQVVDNDDQSALFSVYPKLCRELEIDCFTMPKHGTRMACKLCL</sequence>
<proteinExistence type="predicted"/>
<reference evidence="1" key="1">
    <citation type="submission" date="2023-07" db="EMBL/GenBank/DDBJ databases">
        <authorList>
            <person name="Xia Y."/>
        </authorList>
    </citation>
    <scope>NUCLEOTIDE SEQUENCE</scope>
    <source>
        <strain evidence="1">E</strain>
    </source>
</reference>